<dbReference type="Proteomes" id="UP000019812">
    <property type="component" value="Unassembled WGS sequence"/>
</dbReference>
<comment type="caution">
    <text evidence="3">The sequence shown here is derived from an EMBL/GenBank/DDBJ whole genome shotgun (WGS) entry which is preliminary data.</text>
</comment>
<organism evidence="3 4">
    <name type="scientific">Candidatus Accumulibacter vicinus</name>
    <dbReference type="NCBI Taxonomy" id="2954382"/>
    <lineage>
        <taxon>Bacteria</taxon>
        <taxon>Pseudomonadati</taxon>
        <taxon>Pseudomonadota</taxon>
        <taxon>Betaproteobacteria</taxon>
        <taxon>Candidatus Accumulibacter</taxon>
    </lineage>
</organism>
<evidence type="ECO:0000313" key="3">
    <source>
        <dbReference type="EMBL" id="KFB69280.1"/>
    </source>
</evidence>
<evidence type="ECO:0000259" key="2">
    <source>
        <dbReference type="Pfam" id="PF13588"/>
    </source>
</evidence>
<name>A0A084Y3I6_9PROT</name>
<gene>
    <name evidence="3" type="ORF">CAPSK01_001025</name>
</gene>
<protein>
    <recommendedName>
        <fullName evidence="2">Type I restriction enzyme R protein N-terminal domain-containing protein</fullName>
    </recommendedName>
</protein>
<evidence type="ECO:0000313" key="4">
    <source>
        <dbReference type="Proteomes" id="UP000019812"/>
    </source>
</evidence>
<accession>A0A084Y3I6</accession>
<feature type="compositionally biased region" description="Polar residues" evidence="1">
    <location>
        <begin position="174"/>
        <end position="183"/>
    </location>
</feature>
<dbReference type="EMBL" id="JDSS02000016">
    <property type="protein sequence ID" value="KFB69280.1"/>
    <property type="molecule type" value="Genomic_DNA"/>
</dbReference>
<evidence type="ECO:0000256" key="1">
    <source>
        <dbReference type="SAM" id="MobiDB-lite"/>
    </source>
</evidence>
<dbReference type="Gene3D" id="3.90.1570.30">
    <property type="match status" value="1"/>
</dbReference>
<dbReference type="AlphaFoldDB" id="A0A084Y3I6"/>
<dbReference type="Pfam" id="PF13588">
    <property type="entry name" value="HSDR_N_2"/>
    <property type="match status" value="1"/>
</dbReference>
<dbReference type="InterPro" id="IPR029464">
    <property type="entry name" value="HSDR_N"/>
</dbReference>
<dbReference type="RefSeq" id="WP_034923138.1">
    <property type="nucleotide sequence ID" value="NZ_JDSS02000016.1"/>
</dbReference>
<proteinExistence type="predicted"/>
<feature type="region of interest" description="Disordered" evidence="1">
    <location>
        <begin position="171"/>
        <end position="197"/>
    </location>
</feature>
<reference evidence="3 4" key="1">
    <citation type="submission" date="2014-07" db="EMBL/GenBank/DDBJ databases">
        <title>Expanding our view of genomic diversity in Candidatus Accumulibacter clades.</title>
        <authorList>
            <person name="Skennerton C.T."/>
            <person name="Barr J.J."/>
            <person name="Slater F.R."/>
            <person name="Bond P.L."/>
            <person name="Tyson G.W."/>
        </authorList>
    </citation>
    <scope>NUCLEOTIDE SEQUENCE [LARGE SCALE GENOMIC DNA]</scope>
    <source>
        <strain evidence="4">SK-01</strain>
    </source>
</reference>
<feature type="domain" description="Type I restriction enzyme R protein N-terminal" evidence="2">
    <location>
        <begin position="30"/>
        <end position="114"/>
    </location>
</feature>
<sequence length="197" mass="22186">MSDKKKLSERDICTQYLNPALQRSGWDFATQVQEDVSFTKGRVIVRGKLHTRGQQKRADHVLYYAPKLPIAVIESKDNNHTLGDGMQQALGYAEALDTPFAFSGNGDGFLMHDRTGQRTPIEQELALDEFPRPEELWQRHSSWKCIIASSEKWAAVEMLYITTTAVARPPRITIRSSPSTGLSNPRRGKGAVRGMER</sequence>
<dbReference type="STRING" id="1457154.CAPSK01_001025"/>